<dbReference type="CDD" id="cd15482">
    <property type="entry name" value="Sialidase_non-viral"/>
    <property type="match status" value="1"/>
</dbReference>
<dbReference type="Gene3D" id="2.120.10.10">
    <property type="match status" value="1"/>
</dbReference>
<dbReference type="EMBL" id="DSKY01000020">
    <property type="protein sequence ID" value="HDY59490.1"/>
    <property type="molecule type" value="Genomic_DNA"/>
</dbReference>
<dbReference type="AlphaFoldDB" id="A0A7V1EIE7"/>
<dbReference type="InterPro" id="IPR036278">
    <property type="entry name" value="Sialidase_sf"/>
</dbReference>
<comment type="caution">
    <text evidence="1">The sequence shown here is derived from an EMBL/GenBank/DDBJ whole genome shotgun (WGS) entry which is preliminary data.</text>
</comment>
<name>A0A7V1EIE7_UNCW3</name>
<protein>
    <submittedName>
        <fullName evidence="1">Exo-alpha-sialidase</fullName>
    </submittedName>
</protein>
<reference evidence="1" key="1">
    <citation type="journal article" date="2020" name="mSystems">
        <title>Genome- and Community-Level Interaction Insights into Carbon Utilization and Element Cycling Functions of Hydrothermarchaeota in Hydrothermal Sediment.</title>
        <authorList>
            <person name="Zhou Z."/>
            <person name="Liu Y."/>
            <person name="Xu W."/>
            <person name="Pan J."/>
            <person name="Luo Z.H."/>
            <person name="Li M."/>
        </authorList>
    </citation>
    <scope>NUCLEOTIDE SEQUENCE [LARGE SCALE GENOMIC DNA]</scope>
    <source>
        <strain evidence="1">SpSt-258</strain>
    </source>
</reference>
<evidence type="ECO:0000313" key="1">
    <source>
        <dbReference type="EMBL" id="HDY59490.1"/>
    </source>
</evidence>
<organism evidence="1">
    <name type="scientific">candidate division WOR-3 bacterium</name>
    <dbReference type="NCBI Taxonomy" id="2052148"/>
    <lineage>
        <taxon>Bacteria</taxon>
        <taxon>Bacteria division WOR-3</taxon>
    </lineage>
</organism>
<sequence>MHDEVFYKRSTDAGLTWSEDVRLTPEDSITAVLPSIAVWGSNIHVVWKEQTVYYLAICYRKSEDGGEIWGSIDTIFKTNQDGWYHPWVSARNNNVFIVAIKSGSGGQLVFVKSTNNGNSWMSPQLITKAIDLPRIKNSKVYLLNKERSKNV</sequence>
<proteinExistence type="predicted"/>
<accession>A0A7V1EIE7</accession>
<dbReference type="SUPFAM" id="SSF50939">
    <property type="entry name" value="Sialidases"/>
    <property type="match status" value="1"/>
</dbReference>
<gene>
    <name evidence="1" type="ORF">ENP86_08065</name>
</gene>